<dbReference type="InterPro" id="IPR046175">
    <property type="entry name" value="DUF6177"/>
</dbReference>
<proteinExistence type="predicted"/>
<dbReference type="RefSeq" id="WP_187243051.1">
    <property type="nucleotide sequence ID" value="NZ_BAAAOK010000028.1"/>
</dbReference>
<protein>
    <submittedName>
        <fullName evidence="1">Uncharacterized protein</fullName>
    </submittedName>
</protein>
<keyword evidence="2" id="KW-1185">Reference proteome</keyword>
<reference evidence="1 2" key="1">
    <citation type="submission" date="2020-06" db="EMBL/GenBank/DDBJ databases">
        <title>Actinomadura xiongansis sp. nov., isolated from soil of Baiyangdian.</title>
        <authorList>
            <person name="Zhang X."/>
        </authorList>
    </citation>
    <scope>NUCLEOTIDE SEQUENCE [LARGE SCALE GENOMIC DNA]</scope>
    <source>
        <strain evidence="1 2">HBUM206468</strain>
    </source>
</reference>
<comment type="caution">
    <text evidence="1">The sequence shown here is derived from an EMBL/GenBank/DDBJ whole genome shotgun (WGS) entry which is preliminary data.</text>
</comment>
<gene>
    <name evidence="1" type="ORF">HKK74_11135</name>
</gene>
<dbReference type="Pfam" id="PF19674">
    <property type="entry name" value="DUF6177"/>
    <property type="match status" value="1"/>
</dbReference>
<evidence type="ECO:0000313" key="2">
    <source>
        <dbReference type="Proteomes" id="UP000805614"/>
    </source>
</evidence>
<dbReference type="EMBL" id="JABVEC010000006">
    <property type="protein sequence ID" value="MBC6466049.1"/>
    <property type="molecule type" value="Genomic_DNA"/>
</dbReference>
<dbReference type="Proteomes" id="UP000805614">
    <property type="component" value="Unassembled WGS sequence"/>
</dbReference>
<evidence type="ECO:0000313" key="1">
    <source>
        <dbReference type="EMBL" id="MBC6466049.1"/>
    </source>
</evidence>
<accession>A0ABR7LNB9</accession>
<name>A0ABR7LNB9_9ACTN</name>
<sequence>MSEPDGAAEVQDDAVTTLHPAVDIVTDKAAVVIQDRPVVPLATWLVDAAKACAEARQGLQILTSADARITMPLRMTLSQPKARWVVREPGDTGYFDGFSGMPLVWDGSAFSVAPGDRLKAGPSPTFARPAPELGAHLVLDVKVLHQAANDLVLGGTVERLATVLAGGGPAGWGIAEPALNPWDRAALTELCHRRSPKSTWVMFTGAGERRFIGGQTVSRVTSGVKEEISFVVGHEPGEEPPLDLLPRLAAEFAEAGTLLSMTVQRTAGRPDLTYSPRWCGAPAPVGLAIGTEAVREIGLEHAQAGPVAGKPIGPGRARAMWYPLGDGLDPAAWSLFSDLMRHLRPEGPAPRR</sequence>
<organism evidence="1 2">
    <name type="scientific">Actinomadura alba</name>
    <dbReference type="NCBI Taxonomy" id="406431"/>
    <lineage>
        <taxon>Bacteria</taxon>
        <taxon>Bacillati</taxon>
        <taxon>Actinomycetota</taxon>
        <taxon>Actinomycetes</taxon>
        <taxon>Streptosporangiales</taxon>
        <taxon>Thermomonosporaceae</taxon>
        <taxon>Actinomadura</taxon>
    </lineage>
</organism>